<reference evidence="1 2" key="1">
    <citation type="submission" date="2019-05" db="EMBL/GenBank/DDBJ databases">
        <title>Another draft genome of Portunus trituberculatus and its Hox gene families provides insights of decapod evolution.</title>
        <authorList>
            <person name="Jeong J.-H."/>
            <person name="Song I."/>
            <person name="Kim S."/>
            <person name="Choi T."/>
            <person name="Kim D."/>
            <person name="Ryu S."/>
            <person name="Kim W."/>
        </authorList>
    </citation>
    <scope>NUCLEOTIDE SEQUENCE [LARGE SCALE GENOMIC DNA]</scope>
    <source>
        <tissue evidence="1">Muscle</tissue>
    </source>
</reference>
<organism evidence="1 2">
    <name type="scientific">Portunus trituberculatus</name>
    <name type="common">Swimming crab</name>
    <name type="synonym">Neptunus trituberculatus</name>
    <dbReference type="NCBI Taxonomy" id="210409"/>
    <lineage>
        <taxon>Eukaryota</taxon>
        <taxon>Metazoa</taxon>
        <taxon>Ecdysozoa</taxon>
        <taxon>Arthropoda</taxon>
        <taxon>Crustacea</taxon>
        <taxon>Multicrustacea</taxon>
        <taxon>Malacostraca</taxon>
        <taxon>Eumalacostraca</taxon>
        <taxon>Eucarida</taxon>
        <taxon>Decapoda</taxon>
        <taxon>Pleocyemata</taxon>
        <taxon>Brachyura</taxon>
        <taxon>Eubrachyura</taxon>
        <taxon>Portunoidea</taxon>
        <taxon>Portunidae</taxon>
        <taxon>Portuninae</taxon>
        <taxon>Portunus</taxon>
    </lineage>
</organism>
<proteinExistence type="predicted"/>
<dbReference type="Proteomes" id="UP000324222">
    <property type="component" value="Unassembled WGS sequence"/>
</dbReference>
<keyword evidence="2" id="KW-1185">Reference proteome</keyword>
<dbReference type="EMBL" id="VSRR010002332">
    <property type="protein sequence ID" value="MPC30875.1"/>
    <property type="molecule type" value="Genomic_DNA"/>
</dbReference>
<comment type="caution">
    <text evidence="1">The sequence shown here is derived from an EMBL/GenBank/DDBJ whole genome shotgun (WGS) entry which is preliminary data.</text>
</comment>
<sequence>MEHSRRNKTAPPKVSLAMMQRFDPTLRSGFHFPAVPLHQPACLTGASPRWQGPDAVPNMVLSLRQVML</sequence>
<accession>A0A5B7EBY3</accession>
<protein>
    <submittedName>
        <fullName evidence="1">Uncharacterized protein</fullName>
    </submittedName>
</protein>
<evidence type="ECO:0000313" key="2">
    <source>
        <dbReference type="Proteomes" id="UP000324222"/>
    </source>
</evidence>
<gene>
    <name evidence="1" type="ORF">E2C01_024147</name>
</gene>
<name>A0A5B7EBY3_PORTR</name>
<dbReference type="AlphaFoldDB" id="A0A5B7EBY3"/>
<evidence type="ECO:0000313" key="1">
    <source>
        <dbReference type="EMBL" id="MPC30875.1"/>
    </source>
</evidence>